<keyword evidence="2" id="KW-1185">Reference proteome</keyword>
<dbReference type="Pfam" id="PF19788">
    <property type="entry name" value="DUF6272"/>
    <property type="match status" value="1"/>
</dbReference>
<dbReference type="Gene3D" id="3.30.565.10">
    <property type="entry name" value="Histidine kinase-like ATPase, C-terminal domain"/>
    <property type="match status" value="1"/>
</dbReference>
<gene>
    <name evidence="1" type="ORF">EHQ30_01770</name>
</gene>
<protein>
    <submittedName>
        <fullName evidence="1">ATP-binding protein</fullName>
    </submittedName>
</protein>
<keyword evidence="1" id="KW-0067">ATP-binding</keyword>
<reference evidence="1" key="1">
    <citation type="journal article" date="2019" name="PLoS Negl. Trop. Dis.">
        <title>Revisiting the worldwide diversity of Leptospira species in the environment.</title>
        <authorList>
            <person name="Vincent A.T."/>
            <person name="Schiettekatte O."/>
            <person name="Bourhy P."/>
            <person name="Veyrier F.J."/>
            <person name="Picardeau M."/>
        </authorList>
    </citation>
    <scope>NUCLEOTIDE SEQUENCE [LARGE SCALE GENOMIC DNA]</scope>
    <source>
        <strain evidence="1">201800277</strain>
    </source>
</reference>
<dbReference type="OrthoDB" id="9810563at2"/>
<dbReference type="SUPFAM" id="SSF55874">
    <property type="entry name" value="ATPase domain of HSP90 chaperone/DNA topoisomerase II/histidine kinase"/>
    <property type="match status" value="1"/>
</dbReference>
<dbReference type="InterPro" id="IPR046239">
    <property type="entry name" value="DUF6272"/>
</dbReference>
<evidence type="ECO:0000313" key="1">
    <source>
        <dbReference type="EMBL" id="TGK95390.1"/>
    </source>
</evidence>
<dbReference type="EMBL" id="RQFP01000001">
    <property type="protein sequence ID" value="TGK95390.1"/>
    <property type="molecule type" value="Genomic_DNA"/>
</dbReference>
<dbReference type="InterPro" id="IPR058084">
    <property type="entry name" value="Slr1658-like"/>
</dbReference>
<organism evidence="1 2">
    <name type="scientific">Leptospira brenneri</name>
    <dbReference type="NCBI Taxonomy" id="2023182"/>
    <lineage>
        <taxon>Bacteria</taxon>
        <taxon>Pseudomonadati</taxon>
        <taxon>Spirochaetota</taxon>
        <taxon>Spirochaetia</taxon>
        <taxon>Leptospirales</taxon>
        <taxon>Leptospiraceae</taxon>
        <taxon>Leptospira</taxon>
    </lineage>
</organism>
<comment type="caution">
    <text evidence="1">The sequence shown here is derived from an EMBL/GenBank/DDBJ whole genome shotgun (WGS) entry which is preliminary data.</text>
</comment>
<proteinExistence type="predicted"/>
<dbReference type="Proteomes" id="UP000297891">
    <property type="component" value="Unassembled WGS sequence"/>
</dbReference>
<dbReference type="RefSeq" id="WP_100791611.1">
    <property type="nucleotide sequence ID" value="NZ_NPDQ01000007.1"/>
</dbReference>
<dbReference type="AlphaFoldDB" id="A0A2M9XYI8"/>
<dbReference type="NCBIfam" id="NF047703">
    <property type="entry name" value="slr1658_superfam"/>
    <property type="match status" value="1"/>
</dbReference>
<dbReference type="GO" id="GO:0005524">
    <property type="term" value="F:ATP binding"/>
    <property type="evidence" value="ECO:0007669"/>
    <property type="project" value="UniProtKB-KW"/>
</dbReference>
<evidence type="ECO:0000313" key="2">
    <source>
        <dbReference type="Proteomes" id="UP000297891"/>
    </source>
</evidence>
<keyword evidence="1" id="KW-0547">Nucleotide-binding</keyword>
<name>A0A2M9XYI8_9LEPT</name>
<accession>A0A2M9XYI8</accession>
<sequence length="219" mass="24933">MSFVSFSAPAPTLREKTNFPLSSKDTIDHNATVKSEDKSLLEGSVLYHSHLSISLSAIDMTFYWKRCDVLSNFISQFYFHSYESKHLDKNAISTIINELVENAAKYSDKENSKIFVEIKDLGTSLRVEVKNRVSPWIKAIFENKIQMIQSGNIDQLYFEALESRNHGTGNMGIGLLMLLKDYQLKLAYEFTKMDDSSFDVTIRVHIPAEPGSSDLIFQN</sequence>
<dbReference type="InterPro" id="IPR036890">
    <property type="entry name" value="HATPase_C_sf"/>
</dbReference>